<dbReference type="PIRSF" id="PIRSF005900">
    <property type="entry name" value="Dps"/>
    <property type="match status" value="1"/>
</dbReference>
<gene>
    <name evidence="4" type="ORF">QTN47_09575</name>
</gene>
<comment type="caution">
    <text evidence="4">The sequence shown here is derived from an EMBL/GenBank/DDBJ whole genome shotgun (WGS) entry which is preliminary data.</text>
</comment>
<name>A0ABV3ZCY8_9BACT</name>
<dbReference type="Gene3D" id="1.20.1260.10">
    <property type="match status" value="1"/>
</dbReference>
<feature type="domain" description="Ferritin/DPS" evidence="3">
    <location>
        <begin position="48"/>
        <end position="185"/>
    </location>
</feature>
<keyword evidence="5" id="KW-1185">Reference proteome</keyword>
<comment type="similarity">
    <text evidence="1 2">Belongs to the Dps family.</text>
</comment>
<dbReference type="InterPro" id="IPR002177">
    <property type="entry name" value="DPS_DNA-bd"/>
</dbReference>
<dbReference type="InterPro" id="IPR008331">
    <property type="entry name" value="Ferritin_DPS_dom"/>
</dbReference>
<proteinExistence type="inferred from homology"/>
<evidence type="ECO:0000313" key="5">
    <source>
        <dbReference type="Proteomes" id="UP001560573"/>
    </source>
</evidence>
<dbReference type="InterPro" id="IPR012347">
    <property type="entry name" value="Ferritin-like"/>
</dbReference>
<evidence type="ECO:0000256" key="1">
    <source>
        <dbReference type="ARBA" id="ARBA00009497"/>
    </source>
</evidence>
<sequence>MKQTTDKKKAPKVDVKVQAAQGNGHAKHEAIKANLGLSEKNVREIVNRLSVLLADEHILYTKTRNYHWNVEGDNFMEMHKFYEGLYEKQADLIDEIAEKIRSLGHYAQGRLKDYLAICNLEEQEYTNDQRTQLKNLLDDHETIVRYLRKDVRDFDEKFEDTGTSDFVNRVLQDHEQWAWFIRSYLR</sequence>
<dbReference type="InterPro" id="IPR009078">
    <property type="entry name" value="Ferritin-like_SF"/>
</dbReference>
<dbReference type="EMBL" id="JAULBC010000002">
    <property type="protein sequence ID" value="MEX6687742.1"/>
    <property type="molecule type" value="Genomic_DNA"/>
</dbReference>
<evidence type="ECO:0000313" key="4">
    <source>
        <dbReference type="EMBL" id="MEX6687742.1"/>
    </source>
</evidence>
<evidence type="ECO:0000256" key="2">
    <source>
        <dbReference type="RuleBase" id="RU003875"/>
    </source>
</evidence>
<protein>
    <submittedName>
        <fullName evidence="4">DNA starvation/stationary phase protection protein</fullName>
    </submittedName>
</protein>
<organism evidence="4 5">
    <name type="scientific">Danxiaibacter flavus</name>
    <dbReference type="NCBI Taxonomy" id="3049108"/>
    <lineage>
        <taxon>Bacteria</taxon>
        <taxon>Pseudomonadati</taxon>
        <taxon>Bacteroidota</taxon>
        <taxon>Chitinophagia</taxon>
        <taxon>Chitinophagales</taxon>
        <taxon>Chitinophagaceae</taxon>
        <taxon>Danxiaibacter</taxon>
    </lineage>
</organism>
<dbReference type="PRINTS" id="PR01346">
    <property type="entry name" value="HELNAPAPROT"/>
</dbReference>
<dbReference type="SUPFAM" id="SSF47240">
    <property type="entry name" value="Ferritin-like"/>
    <property type="match status" value="1"/>
</dbReference>
<dbReference type="Proteomes" id="UP001560573">
    <property type="component" value="Unassembled WGS sequence"/>
</dbReference>
<accession>A0ABV3ZCY8</accession>
<dbReference type="Pfam" id="PF00210">
    <property type="entry name" value="Ferritin"/>
    <property type="match status" value="1"/>
</dbReference>
<evidence type="ECO:0000259" key="3">
    <source>
        <dbReference type="Pfam" id="PF00210"/>
    </source>
</evidence>
<dbReference type="RefSeq" id="WP_369329146.1">
    <property type="nucleotide sequence ID" value="NZ_JAULBC010000002.1"/>
</dbReference>
<dbReference type="PANTHER" id="PTHR42932:SF1">
    <property type="entry name" value="GENERAL STRESS PROTEIN 20U"/>
    <property type="match status" value="1"/>
</dbReference>
<dbReference type="CDD" id="cd01043">
    <property type="entry name" value="DPS"/>
    <property type="match status" value="1"/>
</dbReference>
<dbReference type="PANTHER" id="PTHR42932">
    <property type="entry name" value="GENERAL STRESS PROTEIN 20U"/>
    <property type="match status" value="1"/>
</dbReference>
<reference evidence="4 5" key="1">
    <citation type="submission" date="2023-07" db="EMBL/GenBank/DDBJ databases">
        <authorList>
            <person name="Lian W.-H."/>
        </authorList>
    </citation>
    <scope>NUCLEOTIDE SEQUENCE [LARGE SCALE GENOMIC DNA]</scope>
    <source>
        <strain evidence="4 5">SYSU DXS3180</strain>
    </source>
</reference>